<evidence type="ECO:0000256" key="6">
    <source>
        <dbReference type="ARBA" id="ARBA00022490"/>
    </source>
</evidence>
<keyword evidence="20" id="KW-0564">Palmitate</keyword>
<evidence type="ECO:0000259" key="28">
    <source>
        <dbReference type="PROSITE" id="PS50209"/>
    </source>
</evidence>
<evidence type="ECO:0000256" key="24">
    <source>
        <dbReference type="PROSITE-ProRule" id="PRU00175"/>
    </source>
</evidence>
<dbReference type="Pfam" id="PF13553">
    <property type="entry name" value="FIIND"/>
    <property type="match status" value="1"/>
</dbReference>
<dbReference type="PRINTS" id="PR01407">
    <property type="entry name" value="BUTYPHLNCDUF"/>
</dbReference>
<dbReference type="Pfam" id="PF13765">
    <property type="entry name" value="PRY"/>
    <property type="match status" value="1"/>
</dbReference>
<keyword evidence="10" id="KW-0378">Hydrolase</keyword>
<feature type="domain" description="FIIND" evidence="30">
    <location>
        <begin position="1179"/>
        <end position="1454"/>
    </location>
</feature>
<dbReference type="Pfam" id="PF13516">
    <property type="entry name" value="LRR_6"/>
    <property type="match status" value="3"/>
</dbReference>
<dbReference type="Gene3D" id="3.40.50.300">
    <property type="entry name" value="P-loop containing nucleotide triphosphate hydrolases"/>
    <property type="match status" value="1"/>
</dbReference>
<evidence type="ECO:0000256" key="1">
    <source>
        <dbReference type="ARBA" id="ARBA00004110"/>
    </source>
</evidence>
<dbReference type="GO" id="GO:0012501">
    <property type="term" value="P:programmed cell death"/>
    <property type="evidence" value="ECO:0007669"/>
    <property type="project" value="UniProtKB-KW"/>
</dbReference>
<dbReference type="GO" id="GO:0061702">
    <property type="term" value="C:canonical inflammasome complex"/>
    <property type="evidence" value="ECO:0007669"/>
    <property type="project" value="UniProtKB-SubCell"/>
</dbReference>
<keyword evidence="12" id="KW-0677">Repeat</keyword>
<feature type="region of interest" description="Disordered" evidence="25">
    <location>
        <begin position="1451"/>
        <end position="1488"/>
    </location>
</feature>
<dbReference type="PROSITE" id="PS00518">
    <property type="entry name" value="ZF_RING_1"/>
    <property type="match status" value="1"/>
</dbReference>
<keyword evidence="7" id="KW-0399">Innate immunity</keyword>
<dbReference type="Gene3D" id="3.80.10.10">
    <property type="entry name" value="Ribonuclease Inhibitor"/>
    <property type="match status" value="2"/>
</dbReference>
<dbReference type="Gene3D" id="1.10.533.10">
    <property type="entry name" value="Death Domain, Fas"/>
    <property type="match status" value="1"/>
</dbReference>
<dbReference type="FunFam" id="3.40.50.300:FF:000210">
    <property type="entry name" value="Si:dkey-16p6.1"/>
    <property type="match status" value="1"/>
</dbReference>
<keyword evidence="9" id="KW-0433">Leucine-rich repeat</keyword>
<evidence type="ECO:0000259" key="26">
    <source>
        <dbReference type="PROSITE" id="PS50089"/>
    </source>
</evidence>
<sequence>MSRKERRGLDPSSAPATPHNMGKPFDSSEDSVPSDTRAKTKRPPSPVPSCASMKSNMSMTEPFKFSGDNNPSDTRCGVCEQELAAIVSMSCGHSFCKDCVSNPLDQPGQLGQHMCLQCNGDTLQLVMRAHKTTLKRRFEGINEGAEDSHVKMSLKKIYTELYITEGESEGVNTEHEIQQIRREFKRKTLQETAIKCNDIFKPLPGQNKIIQTVLTKGIAGIGKTVSVHKFILDWTEGNGNEDIDFMFILPFREMNLVKNRQFSLHDLVVLFHPEVKRLDPKIYQSCKVLFIFDGLDESRLEVNFKAQHDQSVSSVSDVSSLSTLITKLFHRNILPSALIWVTSRPAAAAQIPSQRIDQVTEVRGFNHPQKEEYFRKRISDESQASRIISHVKSSRSLYIMCHIPVFCWITAAVLSEIFVHNINTEIPTTLTEMFAHFLLIQTNVKSQKYHGKNESDKQRLLQSNKNILMKLAKLAYEQLEKGNILFYEEDIIMCGIDVADASVYTGMCTEIFREEPVFGQRRVYCFVHLSIQEFLAAVYVFSCSVNADMEALSAFPTMGVNLHHWLVSAVDRALKSENGHLDLFLRFLLGCALESNQRLLQGILPKTQDFSESIRIAVEHIKKKISENVLHHKSSPQRYMNLLLCLMEMKDNSAYSEIQQDVNSGKKISVEKCSALAYMLLMSDDVLDEFDLSKYNTSEDGHNRLLTAVSTSRKANLASCSLNQYSCTILTNAIQSPESHLTELNLTNNRITDKGISSLFGGLTSRYCKILILRLAACDLTHNCCHTLSSVLQHKNSSLKELDLSFNHLTDSGIQLMCAGLVFSGCKLETLRLKCCDLTEESCKILGWAVNTNLKMLDLTNNEVGDCGAKSLSLGLKHPCCKLENLILSGCLITEIGCDHLTSALDSNPLSLRELDLSYNHPGVSGVKKLTSMLKNTDYKLEKLNTEHNSARWLKPGLQKYTCELTLDPDTASPHLLFSEGNRKVTYVFEKQPYSDNMKRFDSRAQVLCSERLTTRCYWEADFFGRVYIAVAYNSIKRRGREESIFGSDDKSWRMSVNLESSWPAFWHNKKMRHVTYQLNENRLGVYLDWPAGTLSFYSVSLNTLKLLNMYHSTFTEPLHAAFGVYNNGNRESSISLCSVPNRIQTTYNDGGMEISADEILCLNHRPTNCCKSCENIKDTSHWILMEPSVSMETGVPVYKHSSPPGRFECTVSGLRWVCAVEVTLEYCFSDPDIFRAELAMLRYTPIGPLMDIKVLSGELLEAHLPHFACLEGSYAYVREAVRVLHGDDSGVTLKTCELTRFHTKLLKPSFSLTGAILKKCFRIKTHLDVLIYRTRVTPLVLLAYVVPRDASMIQAVEKDLPRTQDAKEIKTHRPDMSIQMNTKFRLNISPCHARISPSEITLKYIRPPDLFRVVIDNAEDSFDLEILSEGKSIWRATLERFEYGETGEMAHSHEMPSAAAHRHSREEREREVANTSREEAYSSSSARNNEVGGIMATMSHKDRLFCIRPDLIERTSEPTLKGLVLRLESHQPPVLNRMEAQVILQRTSVLHEQVTSLIDMVVKKGDTTCGIMLSLLKELDYYFYQDLIKKTLNLS</sequence>
<dbReference type="GO" id="GO:0042981">
    <property type="term" value="P:regulation of apoptotic process"/>
    <property type="evidence" value="ECO:0007669"/>
    <property type="project" value="InterPro"/>
</dbReference>
<dbReference type="PROSITE" id="PS50837">
    <property type="entry name" value="NACHT"/>
    <property type="match status" value="1"/>
</dbReference>
<dbReference type="InterPro" id="IPR001611">
    <property type="entry name" value="Leu-rich_rpt"/>
</dbReference>
<dbReference type="InterPro" id="IPR029495">
    <property type="entry name" value="NACHT-assoc"/>
</dbReference>
<dbReference type="Pfam" id="PF17776">
    <property type="entry name" value="NLRC4_HD2"/>
    <property type="match status" value="1"/>
</dbReference>
<reference evidence="31" key="1">
    <citation type="submission" date="2020-10" db="EMBL/GenBank/DDBJ databases">
        <title>Chromosome-scale genome assembly of the Allis shad, Alosa alosa.</title>
        <authorList>
            <person name="Margot Z."/>
            <person name="Christophe K."/>
            <person name="Cabau C."/>
            <person name="Louis A."/>
            <person name="Berthelot C."/>
            <person name="Parey E."/>
            <person name="Roest Crollius H."/>
            <person name="Montfort J."/>
            <person name="Robinson-Rechavi M."/>
            <person name="Bucao C."/>
            <person name="Bouchez O."/>
            <person name="Gislard M."/>
            <person name="Lluch J."/>
            <person name="Milhes M."/>
            <person name="Lampietro C."/>
            <person name="Lopez Roques C."/>
            <person name="Donnadieu C."/>
            <person name="Braasch I."/>
            <person name="Desvignes T."/>
            <person name="Postlethwait J."/>
            <person name="Bobe J."/>
            <person name="Guiguen Y."/>
        </authorList>
    </citation>
    <scope>NUCLEOTIDE SEQUENCE</scope>
    <source>
        <strain evidence="31">M-15738</strain>
        <tissue evidence="31">Blood</tissue>
    </source>
</reference>
<keyword evidence="11" id="KW-0479">Metal-binding</keyword>
<evidence type="ECO:0000256" key="18">
    <source>
        <dbReference type="ARBA" id="ARBA00022859"/>
    </source>
</evidence>
<evidence type="ECO:0000256" key="3">
    <source>
        <dbReference type="ARBA" id="ARBA00004193"/>
    </source>
</evidence>
<dbReference type="InterPro" id="IPR032675">
    <property type="entry name" value="LRR_dom_sf"/>
</dbReference>
<dbReference type="GO" id="GO:0045087">
    <property type="term" value="P:innate immune response"/>
    <property type="evidence" value="ECO:0007669"/>
    <property type="project" value="UniProtKB-KW"/>
</dbReference>
<dbReference type="GO" id="GO:0005524">
    <property type="term" value="F:ATP binding"/>
    <property type="evidence" value="ECO:0007669"/>
    <property type="project" value="UniProtKB-KW"/>
</dbReference>
<comment type="similarity">
    <text evidence="4">Belongs to the NLRP family.</text>
</comment>
<feature type="compositionally biased region" description="Basic and acidic residues" evidence="25">
    <location>
        <begin position="1465"/>
        <end position="1481"/>
    </location>
</feature>
<keyword evidence="17" id="KW-0832">Ubl conjugation</keyword>
<dbReference type="SMART" id="SM00449">
    <property type="entry name" value="SPRY"/>
    <property type="match status" value="1"/>
</dbReference>
<dbReference type="InterPro" id="IPR003879">
    <property type="entry name" value="Butyrophylin_SPRY"/>
</dbReference>
<dbReference type="InterPro" id="IPR027417">
    <property type="entry name" value="P-loop_NTPase"/>
</dbReference>
<evidence type="ECO:0000256" key="2">
    <source>
        <dbReference type="ARBA" id="ARBA00004187"/>
    </source>
</evidence>
<evidence type="ECO:0000256" key="17">
    <source>
        <dbReference type="ARBA" id="ARBA00022843"/>
    </source>
</evidence>
<feature type="domain" description="B30.2/SPRY" evidence="27">
    <location>
        <begin position="945"/>
        <end position="1142"/>
    </location>
</feature>
<dbReference type="PROSITE" id="PS51450">
    <property type="entry name" value="LRR"/>
    <property type="match status" value="1"/>
</dbReference>
<dbReference type="InterPro" id="IPR006574">
    <property type="entry name" value="PRY"/>
</dbReference>
<feature type="region of interest" description="Disordered" evidence="25">
    <location>
        <begin position="1"/>
        <end position="72"/>
    </location>
</feature>
<feature type="domain" description="NACHT" evidence="29">
    <location>
        <begin position="211"/>
        <end position="347"/>
    </location>
</feature>
<comment type="similarity">
    <text evidence="23">Belongs to the NOD1-NOD2 family.</text>
</comment>
<keyword evidence="5" id="KW-1003">Cell membrane</keyword>
<keyword evidence="10" id="KW-0645">Protease</keyword>
<comment type="subcellular location">
    <subcellularLocation>
        <location evidence="2">Basolateral cell membrane</location>
    </subcellularLocation>
    <subcellularLocation>
        <location evidence="3">Cell membrane</location>
        <topology evidence="3">Lipid-anchor</topology>
    </subcellularLocation>
    <subcellularLocation>
        <location evidence="1">Inflammasome</location>
    </subcellularLocation>
</comment>
<evidence type="ECO:0000256" key="19">
    <source>
        <dbReference type="ARBA" id="ARBA00023136"/>
    </source>
</evidence>
<keyword evidence="19" id="KW-0472">Membrane</keyword>
<accession>A0AAV6GWK6</accession>
<dbReference type="PROSITE" id="PS51830">
    <property type="entry name" value="FIIND"/>
    <property type="match status" value="1"/>
</dbReference>
<dbReference type="SUPFAM" id="SSF52047">
    <property type="entry name" value="RNI-like"/>
    <property type="match status" value="1"/>
</dbReference>
<dbReference type="SMART" id="SM00368">
    <property type="entry name" value="LRR_RI"/>
    <property type="match status" value="7"/>
</dbReference>
<dbReference type="InterPro" id="IPR001870">
    <property type="entry name" value="B30.2/SPRY"/>
</dbReference>
<dbReference type="EMBL" id="JADWDJ010000007">
    <property type="protein sequence ID" value="KAG5278037.1"/>
    <property type="molecule type" value="Genomic_DNA"/>
</dbReference>
<dbReference type="InterPro" id="IPR041075">
    <property type="entry name" value="NOD1/2_WH"/>
</dbReference>
<dbReference type="SUPFAM" id="SSF57850">
    <property type="entry name" value="RING/U-box"/>
    <property type="match status" value="1"/>
</dbReference>
<dbReference type="InterPro" id="IPR011029">
    <property type="entry name" value="DEATH-like_dom_sf"/>
</dbReference>
<feature type="domain" description="CARD" evidence="28">
    <location>
        <begin position="1509"/>
        <end position="1592"/>
    </location>
</feature>
<keyword evidence="8" id="KW-1210">Necrosis</keyword>
<dbReference type="GO" id="GO:0008233">
    <property type="term" value="F:peptidase activity"/>
    <property type="evidence" value="ECO:0007669"/>
    <property type="project" value="UniProtKB-KW"/>
</dbReference>
<keyword evidence="14 24" id="KW-0863">Zinc-finger</keyword>
<dbReference type="InterPro" id="IPR001841">
    <property type="entry name" value="Znf_RING"/>
</dbReference>
<dbReference type="InterPro" id="IPR051261">
    <property type="entry name" value="NLR"/>
</dbReference>
<evidence type="ECO:0000256" key="12">
    <source>
        <dbReference type="ARBA" id="ARBA00022737"/>
    </source>
</evidence>
<dbReference type="PROSITE" id="PS50089">
    <property type="entry name" value="ZF_RING_2"/>
    <property type="match status" value="1"/>
</dbReference>
<dbReference type="Pfam" id="PF14484">
    <property type="entry name" value="FISNA"/>
    <property type="match status" value="1"/>
</dbReference>
<dbReference type="InterPro" id="IPR043136">
    <property type="entry name" value="B30.2/SPRY_sf"/>
</dbReference>
<evidence type="ECO:0000256" key="11">
    <source>
        <dbReference type="ARBA" id="ARBA00022723"/>
    </source>
</evidence>
<dbReference type="InterPro" id="IPR003877">
    <property type="entry name" value="SPRY_dom"/>
</dbReference>
<protein>
    <recommendedName>
        <fullName evidence="33">NACHT, LRR and PYD domains-containing protein 12-like</fullName>
    </recommendedName>
</protein>
<dbReference type="Pfam" id="PF00622">
    <property type="entry name" value="SPRY"/>
    <property type="match status" value="1"/>
</dbReference>
<dbReference type="InterPro" id="IPR017907">
    <property type="entry name" value="Znf_RING_CS"/>
</dbReference>
<evidence type="ECO:0000256" key="25">
    <source>
        <dbReference type="SAM" id="MobiDB-lite"/>
    </source>
</evidence>
<evidence type="ECO:0000313" key="31">
    <source>
        <dbReference type="EMBL" id="KAG5278037.1"/>
    </source>
</evidence>
<keyword evidence="16" id="KW-0067">ATP-binding</keyword>
<name>A0AAV6GWK6_9TELE</name>
<evidence type="ECO:0000256" key="23">
    <source>
        <dbReference type="ARBA" id="ARBA00038296"/>
    </source>
</evidence>
<dbReference type="InterPro" id="IPR007111">
    <property type="entry name" value="NACHT_NTPase"/>
</dbReference>
<evidence type="ECO:0000256" key="5">
    <source>
        <dbReference type="ARBA" id="ARBA00022475"/>
    </source>
</evidence>
<evidence type="ECO:0000256" key="4">
    <source>
        <dbReference type="ARBA" id="ARBA00008665"/>
    </source>
</evidence>
<dbReference type="InterPro" id="IPR025307">
    <property type="entry name" value="FIIND_dom"/>
</dbReference>
<evidence type="ECO:0000256" key="9">
    <source>
        <dbReference type="ARBA" id="ARBA00022614"/>
    </source>
</evidence>
<keyword evidence="32" id="KW-1185">Reference proteome</keyword>
<evidence type="ECO:0000256" key="15">
    <source>
        <dbReference type="ARBA" id="ARBA00022833"/>
    </source>
</evidence>
<dbReference type="GO" id="GO:0006508">
    <property type="term" value="P:proteolysis"/>
    <property type="evidence" value="ECO:0007669"/>
    <property type="project" value="UniProtKB-KW"/>
</dbReference>
<dbReference type="SMART" id="SM00589">
    <property type="entry name" value="PRY"/>
    <property type="match status" value="1"/>
</dbReference>
<dbReference type="InterPro" id="IPR041267">
    <property type="entry name" value="NLRP_HD2"/>
</dbReference>
<keyword evidence="6" id="KW-0963">Cytoplasm</keyword>
<dbReference type="Pfam" id="PF05729">
    <property type="entry name" value="NACHT"/>
    <property type="match status" value="1"/>
</dbReference>
<evidence type="ECO:0000256" key="20">
    <source>
        <dbReference type="ARBA" id="ARBA00023139"/>
    </source>
</evidence>
<gene>
    <name evidence="31" type="ORF">AALO_G00094490</name>
</gene>
<dbReference type="GO" id="GO:0016323">
    <property type="term" value="C:basolateral plasma membrane"/>
    <property type="evidence" value="ECO:0007669"/>
    <property type="project" value="UniProtKB-SubCell"/>
</dbReference>
<proteinExistence type="inferred from homology"/>
<comment type="caution">
    <text evidence="31">The sequence shown here is derived from an EMBL/GenBank/DDBJ whole genome shotgun (WGS) entry which is preliminary data.</text>
</comment>
<feature type="domain" description="RING-type" evidence="26">
    <location>
        <begin position="76"/>
        <end position="119"/>
    </location>
</feature>
<dbReference type="PROSITE" id="PS50209">
    <property type="entry name" value="CARD"/>
    <property type="match status" value="1"/>
</dbReference>
<dbReference type="GO" id="GO:0008270">
    <property type="term" value="F:zinc ion binding"/>
    <property type="evidence" value="ECO:0007669"/>
    <property type="project" value="UniProtKB-KW"/>
</dbReference>
<evidence type="ECO:0008006" key="33">
    <source>
        <dbReference type="Google" id="ProtNLM"/>
    </source>
</evidence>
<dbReference type="PANTHER" id="PTHR24106">
    <property type="entry name" value="NACHT, LRR AND CARD DOMAINS-CONTAINING"/>
    <property type="match status" value="1"/>
</dbReference>
<evidence type="ECO:0000313" key="32">
    <source>
        <dbReference type="Proteomes" id="UP000823561"/>
    </source>
</evidence>
<keyword evidence="18" id="KW-0391">Immunity</keyword>
<dbReference type="SMART" id="SM01288">
    <property type="entry name" value="FISNA"/>
    <property type="match status" value="1"/>
</dbReference>
<evidence type="ECO:0000256" key="16">
    <source>
        <dbReference type="ARBA" id="ARBA00022840"/>
    </source>
</evidence>
<dbReference type="Proteomes" id="UP000823561">
    <property type="component" value="Chromosome 7"/>
</dbReference>
<evidence type="ECO:0000259" key="30">
    <source>
        <dbReference type="PROSITE" id="PS51830"/>
    </source>
</evidence>
<keyword evidence="21" id="KW-1271">Inflammasome</keyword>
<dbReference type="SUPFAM" id="SSF47986">
    <property type="entry name" value="DEATH domain"/>
    <property type="match status" value="1"/>
</dbReference>
<evidence type="ECO:0000259" key="27">
    <source>
        <dbReference type="PROSITE" id="PS50188"/>
    </source>
</evidence>
<dbReference type="PROSITE" id="PS50188">
    <property type="entry name" value="B302_SPRY"/>
    <property type="match status" value="1"/>
</dbReference>
<evidence type="ECO:0000256" key="13">
    <source>
        <dbReference type="ARBA" id="ARBA00022741"/>
    </source>
</evidence>
<evidence type="ECO:0000256" key="14">
    <source>
        <dbReference type="ARBA" id="ARBA00022771"/>
    </source>
</evidence>
<evidence type="ECO:0000256" key="10">
    <source>
        <dbReference type="ARBA" id="ARBA00022670"/>
    </source>
</evidence>
<keyword evidence="22" id="KW-0449">Lipoprotein</keyword>
<dbReference type="SUPFAM" id="SSF49899">
    <property type="entry name" value="Concanavalin A-like lectins/glucanases"/>
    <property type="match status" value="1"/>
</dbReference>
<evidence type="ECO:0000256" key="21">
    <source>
        <dbReference type="ARBA" id="ARBA00023233"/>
    </source>
</evidence>
<dbReference type="Gene3D" id="3.30.40.10">
    <property type="entry name" value="Zinc/RING finger domain, C3HC4 (zinc finger)"/>
    <property type="match status" value="1"/>
</dbReference>
<organism evidence="31 32">
    <name type="scientific">Alosa alosa</name>
    <name type="common">allis shad</name>
    <dbReference type="NCBI Taxonomy" id="278164"/>
    <lineage>
        <taxon>Eukaryota</taxon>
        <taxon>Metazoa</taxon>
        <taxon>Chordata</taxon>
        <taxon>Craniata</taxon>
        <taxon>Vertebrata</taxon>
        <taxon>Euteleostomi</taxon>
        <taxon>Actinopterygii</taxon>
        <taxon>Neopterygii</taxon>
        <taxon>Teleostei</taxon>
        <taxon>Clupei</taxon>
        <taxon>Clupeiformes</taxon>
        <taxon>Clupeoidei</taxon>
        <taxon>Clupeidae</taxon>
        <taxon>Alosa</taxon>
    </lineage>
</organism>
<evidence type="ECO:0000256" key="22">
    <source>
        <dbReference type="ARBA" id="ARBA00023288"/>
    </source>
</evidence>
<evidence type="ECO:0000256" key="8">
    <source>
        <dbReference type="ARBA" id="ARBA00022590"/>
    </source>
</evidence>
<evidence type="ECO:0000256" key="7">
    <source>
        <dbReference type="ARBA" id="ARBA00022588"/>
    </source>
</evidence>
<evidence type="ECO:0000259" key="29">
    <source>
        <dbReference type="PROSITE" id="PS50837"/>
    </source>
</evidence>
<dbReference type="Pfam" id="PF17779">
    <property type="entry name" value="WHD_NOD2"/>
    <property type="match status" value="1"/>
</dbReference>
<keyword evidence="13" id="KW-0547">Nucleotide-binding</keyword>
<dbReference type="Pfam" id="PF23679">
    <property type="entry name" value="UPA-FIIND"/>
    <property type="match status" value="1"/>
</dbReference>
<dbReference type="Gene3D" id="2.60.120.920">
    <property type="match status" value="1"/>
</dbReference>
<keyword evidence="15" id="KW-0862">Zinc</keyword>
<dbReference type="InterPro" id="IPR013320">
    <property type="entry name" value="ConA-like_dom_sf"/>
</dbReference>
<dbReference type="InterPro" id="IPR001315">
    <property type="entry name" value="CARD"/>
</dbReference>
<dbReference type="InterPro" id="IPR013083">
    <property type="entry name" value="Znf_RING/FYVE/PHD"/>
</dbReference>
<dbReference type="SMART" id="SM00184">
    <property type="entry name" value="RING"/>
    <property type="match status" value="1"/>
</dbReference>